<keyword evidence="5" id="KW-1185">Reference proteome</keyword>
<keyword evidence="2" id="KW-1133">Transmembrane helix</keyword>
<dbReference type="EMBL" id="BJLQ01000012">
    <property type="protein sequence ID" value="GEA84235.1"/>
    <property type="molecule type" value="Genomic_DNA"/>
</dbReference>
<evidence type="ECO:0000313" key="4">
    <source>
        <dbReference type="EMBL" id="GEA84235.1"/>
    </source>
</evidence>
<evidence type="ECO:0000256" key="1">
    <source>
        <dbReference type="SAM" id="MobiDB-lite"/>
    </source>
</evidence>
<dbReference type="OrthoDB" id="4336304at2"/>
<evidence type="ECO:0000256" key="3">
    <source>
        <dbReference type="SAM" id="SignalP"/>
    </source>
</evidence>
<keyword evidence="2" id="KW-0812">Transmembrane</keyword>
<keyword evidence="3" id="KW-0732">Signal</keyword>
<sequence length="371" mass="38665">MRTATHRAAVPLRRVLLLVVLAASASLIGPALPVVAAPELRDTATPPPSGTVTWTVQPASADGPDGRISLRHTLDPGETVEEHVALTNFSDREATFVVYAGDGVVGDSGDFDVPPGDGSRQDAGAWVDLGQPEGAERLDDGRLQLTLGPSSTVTIPVTVSVPADATPGDHPAGVVAELVGGGSEVRLAARVGTRLHLRVTGQIDAAVVADDVDARWEPSWNPFAPGTVRVRYVVRNAGDVRLGARSTVHLAGPGGVGSAEAVTEIREVLPDRSAVVETTLPAWPLVRADGGIDVTPLVVGEDVVDVALERTSSAITVWTPPWTQLGLVLVVLSVVVLVRWLRRRSARHVQAQVDAALAAAGVPREPSDVVP</sequence>
<gene>
    <name evidence="4" type="ORF">CGE01nite_14860</name>
</gene>
<feature type="transmembrane region" description="Helical" evidence="2">
    <location>
        <begin position="322"/>
        <end position="341"/>
    </location>
</feature>
<keyword evidence="2" id="KW-0472">Membrane</keyword>
<reference evidence="4 5" key="1">
    <citation type="submission" date="2019-06" db="EMBL/GenBank/DDBJ databases">
        <title>Whole genome shotgun sequence of Cellulomonas gelida NBRC 3748.</title>
        <authorList>
            <person name="Hosoyama A."/>
            <person name="Uohara A."/>
            <person name="Ohji S."/>
            <person name="Ichikawa N."/>
        </authorList>
    </citation>
    <scope>NUCLEOTIDE SEQUENCE [LARGE SCALE GENOMIC DNA]</scope>
    <source>
        <strain evidence="4 5">NBRC 3748</strain>
    </source>
</reference>
<dbReference type="RefSeq" id="WP_141369992.1">
    <property type="nucleotide sequence ID" value="NZ_BJLQ01000012.1"/>
</dbReference>
<protein>
    <recommendedName>
        <fullName evidence="6">DUF916 domain-containing protein</fullName>
    </recommendedName>
</protein>
<feature type="region of interest" description="Disordered" evidence="1">
    <location>
        <begin position="43"/>
        <end position="65"/>
    </location>
</feature>
<name>A0A4Y3KM63_9CELL</name>
<comment type="caution">
    <text evidence="4">The sequence shown here is derived from an EMBL/GenBank/DDBJ whole genome shotgun (WGS) entry which is preliminary data.</text>
</comment>
<dbReference type="Proteomes" id="UP000320461">
    <property type="component" value="Unassembled WGS sequence"/>
</dbReference>
<evidence type="ECO:0000256" key="2">
    <source>
        <dbReference type="SAM" id="Phobius"/>
    </source>
</evidence>
<feature type="chain" id="PRO_5021270334" description="DUF916 domain-containing protein" evidence="3">
    <location>
        <begin position="37"/>
        <end position="371"/>
    </location>
</feature>
<dbReference type="AlphaFoldDB" id="A0A4Y3KM63"/>
<proteinExistence type="predicted"/>
<feature type="signal peptide" evidence="3">
    <location>
        <begin position="1"/>
        <end position="36"/>
    </location>
</feature>
<evidence type="ECO:0008006" key="6">
    <source>
        <dbReference type="Google" id="ProtNLM"/>
    </source>
</evidence>
<organism evidence="4 5">
    <name type="scientific">Cellulomonas gelida</name>
    <dbReference type="NCBI Taxonomy" id="1712"/>
    <lineage>
        <taxon>Bacteria</taxon>
        <taxon>Bacillati</taxon>
        <taxon>Actinomycetota</taxon>
        <taxon>Actinomycetes</taxon>
        <taxon>Micrococcales</taxon>
        <taxon>Cellulomonadaceae</taxon>
        <taxon>Cellulomonas</taxon>
    </lineage>
</organism>
<evidence type="ECO:0000313" key="5">
    <source>
        <dbReference type="Proteomes" id="UP000320461"/>
    </source>
</evidence>
<accession>A0A4Y3KM63</accession>